<accession>A0AA34WI21</accession>
<dbReference type="NCBIfam" id="TIGR01484">
    <property type="entry name" value="HAD-SF-IIB"/>
    <property type="match status" value="1"/>
</dbReference>
<protein>
    <submittedName>
        <fullName evidence="1">HAD type hydrolase/phosphatase</fullName>
        <ecNumber evidence="1">3.1.3.18</ecNumber>
    </submittedName>
</protein>
<gene>
    <name evidence="1" type="ordered locus">G5S_0727</name>
</gene>
<dbReference type="GO" id="GO:0008967">
    <property type="term" value="F:phosphoglycolate phosphatase activity"/>
    <property type="evidence" value="ECO:0007669"/>
    <property type="project" value="UniProtKB-EC"/>
</dbReference>
<keyword evidence="2" id="KW-1185">Reference proteome</keyword>
<evidence type="ECO:0000313" key="1">
    <source>
        <dbReference type="EMBL" id="AEB41678.1"/>
    </source>
</evidence>
<dbReference type="PANTHER" id="PTHR10000">
    <property type="entry name" value="PHOSPHOSERINE PHOSPHATASE"/>
    <property type="match status" value="1"/>
</dbReference>
<dbReference type="SUPFAM" id="SSF56784">
    <property type="entry name" value="HAD-like"/>
    <property type="match status" value="1"/>
</dbReference>
<dbReference type="AlphaFoldDB" id="A0AA34WI21"/>
<dbReference type="InterPro" id="IPR036412">
    <property type="entry name" value="HAD-like_sf"/>
</dbReference>
<name>A0AA34WI21_CHLPE</name>
<dbReference type="EMBL" id="CP002608">
    <property type="protein sequence ID" value="AEB41678.1"/>
    <property type="molecule type" value="Genomic_DNA"/>
</dbReference>
<organism evidence="1 2">
    <name type="scientific">Chlamydia pecorum (strain ATCC VR-628 / DSM 29919 / E58)</name>
    <name type="common">Chlamydophila pecorum</name>
    <dbReference type="NCBI Taxonomy" id="331635"/>
    <lineage>
        <taxon>Bacteria</taxon>
        <taxon>Pseudomonadati</taxon>
        <taxon>Chlamydiota</taxon>
        <taxon>Chlamydiia</taxon>
        <taxon>Chlamydiales</taxon>
        <taxon>Chlamydiaceae</taxon>
        <taxon>Chlamydia/Chlamydophila group</taxon>
        <taxon>Chlamydia</taxon>
    </lineage>
</organism>
<dbReference type="RefSeq" id="WP_013712756.1">
    <property type="nucleotide sequence ID" value="NC_015408.1"/>
</dbReference>
<dbReference type="InterPro" id="IPR006379">
    <property type="entry name" value="HAD-SF_hydro_IIB"/>
</dbReference>
<evidence type="ECO:0000313" key="2">
    <source>
        <dbReference type="Proteomes" id="UP000008305"/>
    </source>
</evidence>
<dbReference type="KEGG" id="cpm:G5S_0727"/>
<proteinExistence type="predicted"/>
<dbReference type="Gene3D" id="3.40.50.1000">
    <property type="entry name" value="HAD superfamily/HAD-like"/>
    <property type="match status" value="1"/>
</dbReference>
<dbReference type="Gene3D" id="3.30.1240.10">
    <property type="match status" value="1"/>
</dbReference>
<dbReference type="GO" id="GO:0000287">
    <property type="term" value="F:magnesium ion binding"/>
    <property type="evidence" value="ECO:0007669"/>
    <property type="project" value="TreeGrafter"/>
</dbReference>
<dbReference type="EC" id="3.1.3.18" evidence="1"/>
<dbReference type="Proteomes" id="UP000008305">
    <property type="component" value="Chromosome"/>
</dbReference>
<keyword evidence="1" id="KW-0378">Hydrolase</keyword>
<dbReference type="InterPro" id="IPR023214">
    <property type="entry name" value="HAD_sf"/>
</dbReference>
<dbReference type="Pfam" id="PF08282">
    <property type="entry name" value="Hydrolase_3"/>
    <property type="match status" value="1"/>
</dbReference>
<sequence length="295" mass="33249">MEKLLVTDIDGTITDQAYRLDSEVIDALVSLNRSGWDLFFLTGRYFSYARKLFQNFPVPYLLGCQNGASVWSSTSLSWIYSQNLSREVLASLQEALGGFPVVMSIESGAQHQDYCYRFSPTSESQCLHELLDPIYFPTAQERTKLVHVKDLSTDYGFPSFAAAKIFGEENVVRDIYKSLSRNQGLLALVNLVLIRWPFDPKYSIVFITEKHVSKGHTLDRVIERLYGGKKPFIMASGDDNNDTDLILRGDYRIVMNSAPQELHGIADFLAPPAEEKGILPAWEAGDHYFNAIAKV</sequence>
<dbReference type="GO" id="GO:0005829">
    <property type="term" value="C:cytosol"/>
    <property type="evidence" value="ECO:0007669"/>
    <property type="project" value="TreeGrafter"/>
</dbReference>
<reference evidence="1 2" key="1">
    <citation type="journal article" date="2011" name="J. Bacteriol.">
        <title>Genome sequence of the obligate intracellular animal pathogen Chlamydia pecorum E58.</title>
        <authorList>
            <person name="Mojica S."/>
            <person name="Huot Creasy H."/>
            <person name="Daugherty S."/>
            <person name="Read T.D."/>
            <person name="Kim T."/>
            <person name="Kaltenboeck B."/>
            <person name="Bavoil P."/>
            <person name="Myers G.S."/>
        </authorList>
    </citation>
    <scope>NUCLEOTIDE SEQUENCE [LARGE SCALE GENOMIC DNA]</scope>
    <source>
        <strain evidence="1 2">E58</strain>
    </source>
</reference>
<dbReference type="PANTHER" id="PTHR10000:SF8">
    <property type="entry name" value="HAD SUPERFAMILY HYDROLASE-LIKE, TYPE 3"/>
    <property type="match status" value="1"/>
</dbReference>